<accession>A0A1E3VWS1</accession>
<keyword evidence="3" id="KW-1185">Reference proteome</keyword>
<protein>
    <recommendedName>
        <fullName evidence="4">DUF937 domain-containing protein</fullName>
    </recommendedName>
</protein>
<dbReference type="STRING" id="1774968.AUC68_10750"/>
<proteinExistence type="predicted"/>
<evidence type="ECO:0000256" key="1">
    <source>
        <dbReference type="SAM" id="MobiDB-lite"/>
    </source>
</evidence>
<gene>
    <name evidence="2" type="ORF">AUC68_10750</name>
</gene>
<dbReference type="Pfam" id="PF06078">
    <property type="entry name" value="DUF937"/>
    <property type="match status" value="1"/>
</dbReference>
<evidence type="ECO:0008006" key="4">
    <source>
        <dbReference type="Google" id="ProtNLM"/>
    </source>
</evidence>
<feature type="region of interest" description="Disordered" evidence="1">
    <location>
        <begin position="139"/>
        <end position="261"/>
    </location>
</feature>
<dbReference type="RefSeq" id="WP_069438311.1">
    <property type="nucleotide sequence ID" value="NZ_LPWG01000014.1"/>
</dbReference>
<comment type="caution">
    <text evidence="2">The sequence shown here is derived from an EMBL/GenBank/DDBJ whole genome shotgun (WGS) entry which is preliminary data.</text>
</comment>
<organism evidence="2 3">
    <name type="scientific">Methyloceanibacter methanicus</name>
    <dbReference type="NCBI Taxonomy" id="1774968"/>
    <lineage>
        <taxon>Bacteria</taxon>
        <taxon>Pseudomonadati</taxon>
        <taxon>Pseudomonadota</taxon>
        <taxon>Alphaproteobacteria</taxon>
        <taxon>Hyphomicrobiales</taxon>
        <taxon>Hyphomicrobiaceae</taxon>
        <taxon>Methyloceanibacter</taxon>
    </lineage>
</organism>
<dbReference type="OrthoDB" id="5526542at2"/>
<sequence length="418" mass="43192">MATLQDILARSQHGDAMTLIARAYDLTPEQAGSAVAALLPAISLGLKRSTATPEGLGELFDVAGRQPGLYAMYEDPDVALSPEGVAAGSAVMRNLFGSPEASRAIAAHAQQLSGVGGAILEKILPVLVGMLLSGLMRGGSGEAAPAPQQPVPHQPAPRQPSPEPGGGGIFDIFREIFQQGGASSAPSQPGQSPVPPIGDILDSIGDGRQARTDMDPPKFPLPDATPELPGGAPQSQPVPQPPASGGDQTFPSGPGTPGGDVFAEILKELGKAIQEGRVKPVIVGPGGATFPGQQAPSGGGQPQTQGGGIFGEILKEVLGGALGQRASVRQSLMAPADGAGAWCSATRSNTARTWPSIRPRASRRSSDGSGRCRLRRIDRPRRVACGMTDSHHRHAFAPRAAQLFVPTRQWRCRTLSLH</sequence>
<feature type="compositionally biased region" description="Low complexity" evidence="1">
    <location>
        <begin position="178"/>
        <end position="191"/>
    </location>
</feature>
<dbReference type="Proteomes" id="UP000094501">
    <property type="component" value="Unassembled WGS sequence"/>
</dbReference>
<dbReference type="EMBL" id="LPWG01000014">
    <property type="protein sequence ID" value="ODR97983.1"/>
    <property type="molecule type" value="Genomic_DNA"/>
</dbReference>
<evidence type="ECO:0000313" key="3">
    <source>
        <dbReference type="Proteomes" id="UP000094501"/>
    </source>
</evidence>
<dbReference type="AlphaFoldDB" id="A0A1E3VWS1"/>
<evidence type="ECO:0000313" key="2">
    <source>
        <dbReference type="EMBL" id="ODR97983.1"/>
    </source>
</evidence>
<dbReference type="InterPro" id="IPR009282">
    <property type="entry name" value="DUF937"/>
</dbReference>
<reference evidence="2 3" key="1">
    <citation type="journal article" date="2016" name="Environ. Microbiol.">
        <title>New Methyloceanibacter diversity from North Sea sediments includes methanotroph containing solely the soluble methane monooxygenase.</title>
        <authorList>
            <person name="Vekeman B."/>
            <person name="Kerckhof F.M."/>
            <person name="Cremers G."/>
            <person name="de Vos P."/>
            <person name="Vandamme P."/>
            <person name="Boon N."/>
            <person name="Op den Camp H.J."/>
            <person name="Heylen K."/>
        </authorList>
    </citation>
    <scope>NUCLEOTIDE SEQUENCE [LARGE SCALE GENOMIC DNA]</scope>
    <source>
        <strain evidence="2 3">R-67174</strain>
    </source>
</reference>
<feature type="compositionally biased region" description="Pro residues" evidence="1">
    <location>
        <begin position="147"/>
        <end position="163"/>
    </location>
</feature>
<name>A0A1E3VWS1_9HYPH</name>